<dbReference type="RefSeq" id="XP_030758846.1">
    <property type="nucleotide sequence ID" value="XM_030902986.1"/>
</dbReference>
<dbReference type="RefSeq" id="XP_030758842.1">
    <property type="nucleotide sequence ID" value="XM_030902982.1"/>
</dbReference>
<dbReference type="GO" id="GO:0002939">
    <property type="term" value="P:tRNA N1-guanine methylation"/>
    <property type="evidence" value="ECO:0007669"/>
    <property type="project" value="TreeGrafter"/>
</dbReference>
<evidence type="ECO:0000256" key="3">
    <source>
        <dbReference type="ARBA" id="ARBA00022679"/>
    </source>
</evidence>
<evidence type="ECO:0000259" key="7">
    <source>
        <dbReference type="PROSITE" id="PS51675"/>
    </source>
</evidence>
<keyword evidence="3" id="KW-0808">Transferase</keyword>
<dbReference type="AlphaFoldDB" id="A0A6J2Y6Z3"/>
<dbReference type="Gene3D" id="3.40.1280.30">
    <property type="match status" value="1"/>
</dbReference>
<evidence type="ECO:0000313" key="8">
    <source>
        <dbReference type="Proteomes" id="UP000504635"/>
    </source>
</evidence>
<protein>
    <recommendedName>
        <fullName evidence="1">tRNA (guanine(9)-N(1))-methyltransferase</fullName>
        <ecNumber evidence="1">2.1.1.221</ecNumber>
    </recommendedName>
</protein>
<comment type="catalytic activity">
    <reaction evidence="5">
        <text>guanosine(9) in tRNA + S-adenosyl-L-methionine = N(1)-methylguanosine(9) in tRNA + S-adenosyl-L-homocysteine + H(+)</text>
        <dbReference type="Rhea" id="RHEA:43156"/>
        <dbReference type="Rhea" id="RHEA-COMP:10367"/>
        <dbReference type="Rhea" id="RHEA-COMP:10368"/>
        <dbReference type="ChEBI" id="CHEBI:15378"/>
        <dbReference type="ChEBI" id="CHEBI:57856"/>
        <dbReference type="ChEBI" id="CHEBI:59789"/>
        <dbReference type="ChEBI" id="CHEBI:73542"/>
        <dbReference type="ChEBI" id="CHEBI:74269"/>
        <dbReference type="EC" id="2.1.1.221"/>
    </reaction>
</comment>
<evidence type="ECO:0000313" key="12">
    <source>
        <dbReference type="RefSeq" id="XP_030758845.1"/>
    </source>
</evidence>
<evidence type="ECO:0000256" key="2">
    <source>
        <dbReference type="ARBA" id="ARBA00022603"/>
    </source>
</evidence>
<sequence>MSDFMRPKCDDSGESSSSTKRKFYDLTEEKKAKRAKMQAEKIAAKKYAQQNRLKVIKVPLLETPSKREIFMNDSKCKISVCLDLSWILSMDVKDLSKIQKLIRWVYCSNNYAKSPLQVYLTKYSGPIREELQRRGTTPRWDFHYHEEHYLDVFPKEKLVYLSSNSENVLGRLEEDKVYIIGVLEGNRHCLDCYNRAVSEGIATARLPINQYFKDNKNGKRVLNIWQAYSILLRVTQGHSYKEAVGIVFKLQQELLDLNEFKDYIDPFARLPR</sequence>
<feature type="region of interest" description="Disordered" evidence="6">
    <location>
        <begin position="1"/>
        <end position="20"/>
    </location>
</feature>
<dbReference type="OrthoDB" id="278300at2759"/>
<evidence type="ECO:0000313" key="10">
    <source>
        <dbReference type="RefSeq" id="XP_030758843.1"/>
    </source>
</evidence>
<evidence type="ECO:0000313" key="9">
    <source>
        <dbReference type="RefSeq" id="XP_030758842.1"/>
    </source>
</evidence>
<feature type="compositionally biased region" description="Basic and acidic residues" evidence="6">
    <location>
        <begin position="1"/>
        <end position="11"/>
    </location>
</feature>
<dbReference type="EC" id="2.1.1.221" evidence="1"/>
<feature type="domain" description="SAM-dependent MTase TRM10-type" evidence="7">
    <location>
        <begin position="65"/>
        <end position="257"/>
    </location>
</feature>
<dbReference type="RefSeq" id="XP_030758844.1">
    <property type="nucleotide sequence ID" value="XM_030902984.1"/>
</dbReference>
<evidence type="ECO:0000256" key="1">
    <source>
        <dbReference type="ARBA" id="ARBA00012797"/>
    </source>
</evidence>
<dbReference type="RefSeq" id="XP_030758843.1">
    <property type="nucleotide sequence ID" value="XM_030902983.1"/>
</dbReference>
<dbReference type="Proteomes" id="UP000504635">
    <property type="component" value="Unplaced"/>
</dbReference>
<dbReference type="PROSITE" id="PS51675">
    <property type="entry name" value="SAM_MT_TRM10"/>
    <property type="match status" value="1"/>
</dbReference>
<dbReference type="PANTHER" id="PTHR13563:SF13">
    <property type="entry name" value="TRNA METHYLTRANSFERASE 10 HOMOLOG A"/>
    <property type="match status" value="1"/>
</dbReference>
<dbReference type="InterPro" id="IPR028564">
    <property type="entry name" value="MT_TRM10-typ"/>
</dbReference>
<evidence type="ECO:0000256" key="4">
    <source>
        <dbReference type="ARBA" id="ARBA00022691"/>
    </source>
</evidence>
<gene>
    <name evidence="9 10 11 12 13" type="primary">LOC115884421</name>
</gene>
<dbReference type="PANTHER" id="PTHR13563">
    <property type="entry name" value="TRNA (GUANINE-9-) METHYLTRANSFERASE"/>
    <property type="match status" value="1"/>
</dbReference>
<accession>A0A6J2Y6Z3</accession>
<keyword evidence="4" id="KW-0949">S-adenosyl-L-methionine</keyword>
<evidence type="ECO:0000256" key="5">
    <source>
        <dbReference type="ARBA" id="ARBA00048434"/>
    </source>
</evidence>
<dbReference type="RefSeq" id="XP_030758845.1">
    <property type="nucleotide sequence ID" value="XM_030902985.1"/>
</dbReference>
<dbReference type="InterPro" id="IPR038459">
    <property type="entry name" value="MT_TRM10-typ_sf"/>
</dbReference>
<dbReference type="GO" id="GO:0005654">
    <property type="term" value="C:nucleoplasm"/>
    <property type="evidence" value="ECO:0007669"/>
    <property type="project" value="TreeGrafter"/>
</dbReference>
<evidence type="ECO:0000313" key="13">
    <source>
        <dbReference type="RefSeq" id="XP_030758846.1"/>
    </source>
</evidence>
<dbReference type="KEGG" id="soy:115884421"/>
<dbReference type="GeneID" id="115884421"/>
<evidence type="ECO:0000256" key="6">
    <source>
        <dbReference type="SAM" id="MobiDB-lite"/>
    </source>
</evidence>
<evidence type="ECO:0000313" key="11">
    <source>
        <dbReference type="RefSeq" id="XP_030758844.1"/>
    </source>
</evidence>
<dbReference type="InterPro" id="IPR007356">
    <property type="entry name" value="tRNA_m1G_MeTrfase_euk"/>
</dbReference>
<name>A0A6J2Y6Z3_SITOR</name>
<reference evidence="9 10" key="1">
    <citation type="submission" date="2025-04" db="UniProtKB">
        <authorList>
            <consortium name="RefSeq"/>
        </authorList>
    </citation>
    <scope>IDENTIFICATION</scope>
    <source>
        <tissue evidence="9 10">Gonads</tissue>
    </source>
</reference>
<keyword evidence="8" id="KW-1185">Reference proteome</keyword>
<dbReference type="GO" id="GO:0052905">
    <property type="term" value="F:tRNA (guanosine(9)-N1)-methyltransferase activity"/>
    <property type="evidence" value="ECO:0007669"/>
    <property type="project" value="UniProtKB-EC"/>
</dbReference>
<organism evidence="8 11">
    <name type="scientific">Sitophilus oryzae</name>
    <name type="common">Rice weevil</name>
    <name type="synonym">Curculio oryzae</name>
    <dbReference type="NCBI Taxonomy" id="7048"/>
    <lineage>
        <taxon>Eukaryota</taxon>
        <taxon>Metazoa</taxon>
        <taxon>Ecdysozoa</taxon>
        <taxon>Arthropoda</taxon>
        <taxon>Hexapoda</taxon>
        <taxon>Insecta</taxon>
        <taxon>Pterygota</taxon>
        <taxon>Neoptera</taxon>
        <taxon>Endopterygota</taxon>
        <taxon>Coleoptera</taxon>
        <taxon>Polyphaga</taxon>
        <taxon>Cucujiformia</taxon>
        <taxon>Curculionidae</taxon>
        <taxon>Dryophthorinae</taxon>
        <taxon>Sitophilus</taxon>
    </lineage>
</organism>
<proteinExistence type="predicted"/>
<keyword evidence="2" id="KW-0489">Methyltransferase</keyword>
<dbReference type="GO" id="GO:0000049">
    <property type="term" value="F:tRNA binding"/>
    <property type="evidence" value="ECO:0007669"/>
    <property type="project" value="TreeGrafter"/>
</dbReference>